<name>A0A5P8DBH3_9CAUD</name>
<dbReference type="EMBL" id="MN284906">
    <property type="protein sequence ID" value="QFP95782.1"/>
    <property type="molecule type" value="Genomic_DNA"/>
</dbReference>
<gene>
    <name evidence="2" type="primary">29</name>
    <name evidence="2" type="ORF">SEA_CHERRYONLIM_29</name>
</gene>
<evidence type="ECO:0000313" key="3">
    <source>
        <dbReference type="Proteomes" id="UP000325899"/>
    </source>
</evidence>
<dbReference type="Proteomes" id="UP000325899">
    <property type="component" value="Segment"/>
</dbReference>
<accession>A0A5P8DBH3</accession>
<evidence type="ECO:0000259" key="1">
    <source>
        <dbReference type="Pfam" id="PF23926"/>
    </source>
</evidence>
<feature type="domain" description="LtfC/p132/Gp6 beta-sandwich" evidence="1">
    <location>
        <begin position="16"/>
        <end position="116"/>
    </location>
</feature>
<dbReference type="RefSeq" id="YP_010663164.1">
    <property type="nucleotide sequence ID" value="NC_070893.1"/>
</dbReference>
<dbReference type="GeneID" id="77939184"/>
<reference evidence="2 3" key="1">
    <citation type="submission" date="2019-08" db="EMBL/GenBank/DDBJ databases">
        <authorList>
            <person name="Lim D."/>
            <person name="Batin B."/>
            <person name="Choi E."/>
            <person name="Dhami J."/>
            <person name="Figueroa S."/>
            <person name="Kim S."/>
            <person name="Kim U."/>
            <person name="Klim L."/>
            <person name="Lee Y.S."/>
            <person name="Nathaniel A."/>
            <person name="Shih C."/>
            <person name="Simental K."/>
            <person name="Shu E."/>
            <person name="Trivedi R."/>
            <person name="Valladolid I."/>
            <person name="Wang C."/>
            <person name="Ward C."/>
            <person name="Yoo K."/>
            <person name="Choi J.D."/>
            <person name="Dean N."/>
            <person name="Muthiah A.S."/>
            <person name="Diaz A."/>
            <person name="Garlena R.A."/>
            <person name="Russell D.A."/>
            <person name="Pope W.H."/>
            <person name="Jacobs-Sera D."/>
            <person name="Hatfull G.F."/>
        </authorList>
    </citation>
    <scope>NUCLEOTIDE SEQUENCE [LARGE SCALE GENOMIC DNA]</scope>
</reference>
<dbReference type="InterPro" id="IPR055688">
    <property type="entry name" value="LtfC/p132/Gp6_b-sand"/>
</dbReference>
<organism evidence="2 3">
    <name type="scientific">Gordonia phage CherryonLim</name>
    <dbReference type="NCBI Taxonomy" id="2652411"/>
    <lineage>
        <taxon>Viruses</taxon>
        <taxon>Duplodnaviria</taxon>
        <taxon>Heunggongvirae</taxon>
        <taxon>Uroviricota</taxon>
        <taxon>Caudoviricetes</taxon>
        <taxon>Ponsvirus</taxon>
        <taxon>Ponsvirus cherryonlim</taxon>
    </lineage>
</organism>
<evidence type="ECO:0000313" key="2">
    <source>
        <dbReference type="EMBL" id="QFP95782.1"/>
    </source>
</evidence>
<protein>
    <recommendedName>
        <fullName evidence="1">LtfC/p132/Gp6 beta-sandwich domain-containing protein</fullName>
    </recommendedName>
</protein>
<dbReference type="Pfam" id="PF23926">
    <property type="entry name" value="LtfC"/>
    <property type="match status" value="1"/>
</dbReference>
<proteinExistence type="predicted"/>
<dbReference type="KEGG" id="vg:77939184"/>
<sequence>MARRSERTSNMALGYDPNEETLILSEGSDFVTSLTERGVQWPTGTTCTLEFIEPPTPVGPYTATVNETASAGGTASFMIPRTDTTAAKLPKKTKWRIYLTKNGVRYLWFRGQVERQD</sequence>
<keyword evidence="3" id="KW-1185">Reference proteome</keyword>